<organism evidence="1 2">
    <name type="scientific">Longimonas halophila</name>
    <dbReference type="NCBI Taxonomy" id="1469170"/>
    <lineage>
        <taxon>Bacteria</taxon>
        <taxon>Pseudomonadati</taxon>
        <taxon>Rhodothermota</taxon>
        <taxon>Rhodothermia</taxon>
        <taxon>Rhodothermales</taxon>
        <taxon>Salisaetaceae</taxon>
        <taxon>Longimonas</taxon>
    </lineage>
</organism>
<dbReference type="PANTHER" id="PTHR21015">
    <property type="entry name" value="UDP-N-ACETYLGLUCOSAMINE--N-ACETYLMURAMYL-(PENTAPEPTIDE) PYROPHOSPHORYL-UNDECAPRENOL N-ACETYLGLUCOSAMINE TRANSFERASE 1"/>
    <property type="match status" value="1"/>
</dbReference>
<comment type="caution">
    <text evidence="1">The sequence shown here is derived from an EMBL/GenBank/DDBJ whole genome shotgun (WGS) entry which is preliminary data.</text>
</comment>
<sequence length="404" mass="44465">MRVSVQAACERSGGLRIHRMLLLLCSISAMRCFFVIQGEGRGHLTQALALQQALRAANHEVVGAAVGMPEQGSWPAFFTDAIAKPLTPLRSVSIITDTATGAVRPLATVGRGLRRVFFESEPLDTLQAAIETADPDLIVNFFEPMMGVLARKRGVTVPTVAVAHQYMFLHPGYRFPPQRWARRALTHWATHLTAWGTDACIALSLYPAPPASTAWLPDGVSLTVMPPLLRPSVRRLSPGNERASHVQAYLLNDSYAQQLMCWHHAHPQVPLRCFWRRDGIHTPEQVDSTLTIYPLSAERFIQSMAQARGLATTAGFESVAEALYLDTPVQAVPVPGHYEQLCNAYDIVRAGAGIRSNQFSLDALLRFIPHYVPDTAAYRARVQQMPAQLVEHLERVAGGEALSL</sequence>
<dbReference type="GO" id="GO:0016757">
    <property type="term" value="F:glycosyltransferase activity"/>
    <property type="evidence" value="ECO:0007669"/>
    <property type="project" value="TreeGrafter"/>
</dbReference>
<dbReference type="OrthoDB" id="9793805at2"/>
<name>A0A2H3NK75_9BACT</name>
<dbReference type="Gene3D" id="3.40.50.2000">
    <property type="entry name" value="Glycogen Phosphorylase B"/>
    <property type="match status" value="2"/>
</dbReference>
<dbReference type="SUPFAM" id="SSF53756">
    <property type="entry name" value="UDP-Glycosyltransferase/glycogen phosphorylase"/>
    <property type="match status" value="1"/>
</dbReference>
<protein>
    <submittedName>
        <fullName evidence="1">Glycosyltransferase</fullName>
    </submittedName>
</protein>
<dbReference type="AlphaFoldDB" id="A0A2H3NK75"/>
<keyword evidence="1" id="KW-0808">Transferase</keyword>
<dbReference type="Pfam" id="PF13528">
    <property type="entry name" value="Glyco_trans_1_3"/>
    <property type="match status" value="1"/>
</dbReference>
<evidence type="ECO:0000313" key="2">
    <source>
        <dbReference type="Proteomes" id="UP000221024"/>
    </source>
</evidence>
<reference evidence="1 2" key="1">
    <citation type="submission" date="2017-10" db="EMBL/GenBank/DDBJ databases">
        <title>Draft genome of Longimonas halophila.</title>
        <authorList>
            <person name="Goh K.M."/>
            <person name="Shamsir M.S."/>
            <person name="Lim S.W."/>
        </authorList>
    </citation>
    <scope>NUCLEOTIDE SEQUENCE [LARGE SCALE GENOMIC DNA]</scope>
    <source>
        <strain evidence="1 2">KCTC 42399</strain>
    </source>
</reference>
<accession>A0A2H3NK75</accession>
<evidence type="ECO:0000313" key="1">
    <source>
        <dbReference type="EMBL" id="PEN06277.1"/>
    </source>
</evidence>
<dbReference type="Proteomes" id="UP000221024">
    <property type="component" value="Unassembled WGS sequence"/>
</dbReference>
<keyword evidence="2" id="KW-1185">Reference proteome</keyword>
<gene>
    <name evidence="1" type="ORF">CRI93_10675</name>
</gene>
<proteinExistence type="predicted"/>
<dbReference type="PANTHER" id="PTHR21015:SF22">
    <property type="entry name" value="GLYCOSYLTRANSFERASE"/>
    <property type="match status" value="1"/>
</dbReference>
<dbReference type="EMBL" id="PDEP01000009">
    <property type="protein sequence ID" value="PEN06277.1"/>
    <property type="molecule type" value="Genomic_DNA"/>
</dbReference>